<dbReference type="KEGG" id="tve:TRV_01080"/>
<feature type="compositionally biased region" description="Polar residues" evidence="1">
    <location>
        <begin position="104"/>
        <end position="114"/>
    </location>
</feature>
<name>D4D1X8_TRIVH</name>
<dbReference type="Proteomes" id="UP000008383">
    <property type="component" value="Unassembled WGS sequence"/>
</dbReference>
<protein>
    <submittedName>
        <fullName evidence="2">Uncharacterized protein</fullName>
    </submittedName>
</protein>
<reference evidence="3" key="1">
    <citation type="journal article" date="2011" name="Genome Biol.">
        <title>Comparative and functional genomics provide insights into the pathogenicity of dermatophytic fungi.</title>
        <authorList>
            <person name="Burmester A."/>
            <person name="Shelest E."/>
            <person name="Gloeckner G."/>
            <person name="Heddergott C."/>
            <person name="Schindler S."/>
            <person name="Staib P."/>
            <person name="Heidel A."/>
            <person name="Felder M."/>
            <person name="Petzold A."/>
            <person name="Szafranski K."/>
            <person name="Feuermann M."/>
            <person name="Pedruzzi I."/>
            <person name="Priebe S."/>
            <person name="Groth M."/>
            <person name="Winkler R."/>
            <person name="Li W."/>
            <person name="Kniemeyer O."/>
            <person name="Schroeckh V."/>
            <person name="Hertweck C."/>
            <person name="Hube B."/>
            <person name="White T.C."/>
            <person name="Platzer M."/>
            <person name="Guthke R."/>
            <person name="Heitman J."/>
            <person name="Woestemeyer J."/>
            <person name="Zipfel P.F."/>
            <person name="Monod M."/>
            <person name="Brakhage A.A."/>
        </authorList>
    </citation>
    <scope>NUCLEOTIDE SEQUENCE [LARGE SCALE GENOMIC DNA]</scope>
    <source>
        <strain evidence="3">HKI 0517</strain>
    </source>
</reference>
<feature type="compositionally biased region" description="Polar residues" evidence="1">
    <location>
        <begin position="54"/>
        <end position="65"/>
    </location>
</feature>
<keyword evidence="3" id="KW-1185">Reference proteome</keyword>
<organism evidence="2 3">
    <name type="scientific">Trichophyton verrucosum (strain HKI 0517)</name>
    <dbReference type="NCBI Taxonomy" id="663202"/>
    <lineage>
        <taxon>Eukaryota</taxon>
        <taxon>Fungi</taxon>
        <taxon>Dikarya</taxon>
        <taxon>Ascomycota</taxon>
        <taxon>Pezizomycotina</taxon>
        <taxon>Eurotiomycetes</taxon>
        <taxon>Eurotiomycetidae</taxon>
        <taxon>Onygenales</taxon>
        <taxon>Arthrodermataceae</taxon>
        <taxon>Trichophyton</taxon>
    </lineage>
</organism>
<dbReference type="RefSeq" id="XP_003024731.1">
    <property type="nucleotide sequence ID" value="XM_003024685.1"/>
</dbReference>
<feature type="region of interest" description="Disordered" evidence="1">
    <location>
        <begin position="43"/>
        <end position="128"/>
    </location>
</feature>
<dbReference type="HOGENOM" id="CLU_2098571_0_0_1"/>
<dbReference type="AlphaFoldDB" id="D4D1X8"/>
<comment type="caution">
    <text evidence="2">The sequence shown here is derived from an EMBL/GenBank/DDBJ whole genome shotgun (WGS) entry which is preliminary data.</text>
</comment>
<dbReference type="GeneID" id="9580221"/>
<evidence type="ECO:0000313" key="2">
    <source>
        <dbReference type="EMBL" id="EFE44120.1"/>
    </source>
</evidence>
<gene>
    <name evidence="2" type="ORF">TRV_01080</name>
</gene>
<evidence type="ECO:0000256" key="1">
    <source>
        <dbReference type="SAM" id="MobiDB-lite"/>
    </source>
</evidence>
<proteinExistence type="predicted"/>
<feature type="compositionally biased region" description="Low complexity" evidence="1">
    <location>
        <begin position="73"/>
        <end position="84"/>
    </location>
</feature>
<dbReference type="EMBL" id="ACYE01000061">
    <property type="protein sequence ID" value="EFE44120.1"/>
    <property type="molecule type" value="Genomic_DNA"/>
</dbReference>
<evidence type="ECO:0000313" key="3">
    <source>
        <dbReference type="Proteomes" id="UP000008383"/>
    </source>
</evidence>
<dbReference type="OrthoDB" id="4174079at2759"/>
<sequence>MPMQHSLDMELITAAARYADENRSRLLLKLKQLISSQRNIHTNPEGVIGHARTDSSIYGSGNSGSPDVPTPPTGAATKTGAAVTEPAPPHQGTEAVVDDEPDTATANVNDSDIPNTAKAPATGTQNHQ</sequence>
<accession>D4D1X8</accession>